<comment type="caution">
    <text evidence="2">The sequence shown here is derived from an EMBL/GenBank/DDBJ whole genome shotgun (WGS) entry which is preliminary data.</text>
</comment>
<dbReference type="AlphaFoldDB" id="A0A7C9VQT7"/>
<dbReference type="RefSeq" id="WP_166046037.1">
    <property type="nucleotide sequence ID" value="NZ_JAAMPJ010000003.1"/>
</dbReference>
<proteinExistence type="predicted"/>
<reference evidence="2 3" key="1">
    <citation type="submission" date="2020-03" db="EMBL/GenBank/DDBJ databases">
        <title>Isolation and identification of active actinomycetes.</title>
        <authorList>
            <person name="Sun X."/>
        </authorList>
    </citation>
    <scope>NUCLEOTIDE SEQUENCE [LARGE SCALE GENOMIC DNA]</scope>
    <source>
        <strain evidence="2 3">NEAU-D13</strain>
    </source>
</reference>
<evidence type="ECO:0000313" key="3">
    <source>
        <dbReference type="Proteomes" id="UP000481360"/>
    </source>
</evidence>
<evidence type="ECO:0000256" key="1">
    <source>
        <dbReference type="SAM" id="MobiDB-lite"/>
    </source>
</evidence>
<name>A0A7C9VQT7_9PSEU</name>
<dbReference type="EMBL" id="JAAMPJ010000003">
    <property type="protein sequence ID" value="NGY60035.1"/>
    <property type="molecule type" value="Genomic_DNA"/>
</dbReference>
<sequence>MRNQLTTGRRFAVVVALMLIAVFVLHPACPPEPDHHGALTPGISGEFCHHGDAHHLSAAAPAQAAVQASAASVALPDADVTPAARPTATARSCPWRSPQSRSGRTLLLDLGISRT</sequence>
<keyword evidence="3" id="KW-1185">Reference proteome</keyword>
<accession>A0A7C9VQT7</accession>
<feature type="region of interest" description="Disordered" evidence="1">
    <location>
        <begin position="81"/>
        <end position="101"/>
    </location>
</feature>
<feature type="compositionally biased region" description="Low complexity" evidence="1">
    <location>
        <begin position="81"/>
        <end position="91"/>
    </location>
</feature>
<organism evidence="2 3">
    <name type="scientific">Lentzea alba</name>
    <dbReference type="NCBI Taxonomy" id="2714351"/>
    <lineage>
        <taxon>Bacteria</taxon>
        <taxon>Bacillati</taxon>
        <taxon>Actinomycetota</taxon>
        <taxon>Actinomycetes</taxon>
        <taxon>Pseudonocardiales</taxon>
        <taxon>Pseudonocardiaceae</taxon>
        <taxon>Lentzea</taxon>
    </lineage>
</organism>
<protein>
    <submittedName>
        <fullName evidence="2">Uncharacterized protein</fullName>
    </submittedName>
</protein>
<dbReference type="Proteomes" id="UP000481360">
    <property type="component" value="Unassembled WGS sequence"/>
</dbReference>
<gene>
    <name evidence="2" type="ORF">G7043_13990</name>
</gene>
<evidence type="ECO:0000313" key="2">
    <source>
        <dbReference type="EMBL" id="NGY60035.1"/>
    </source>
</evidence>